<comment type="caution">
    <text evidence="7">The sequence shown here is derived from an EMBL/GenBank/DDBJ whole genome shotgun (WGS) entry which is preliminary data.</text>
</comment>
<comment type="subcellular location">
    <subcellularLocation>
        <location evidence="1">Secreted</location>
    </subcellularLocation>
</comment>
<feature type="domain" description="C-type lectin" evidence="6">
    <location>
        <begin position="91"/>
        <end position="218"/>
    </location>
</feature>
<keyword evidence="8" id="KW-1185">Reference proteome</keyword>
<evidence type="ECO:0000259" key="6">
    <source>
        <dbReference type="PROSITE" id="PS50041"/>
    </source>
</evidence>
<gene>
    <name evidence="7" type="ORF">OTU49_009684</name>
</gene>
<keyword evidence="3 5" id="KW-0732">Signal</keyword>
<dbReference type="Proteomes" id="UP001445076">
    <property type="component" value="Unassembled WGS sequence"/>
</dbReference>
<dbReference type="InterPro" id="IPR016186">
    <property type="entry name" value="C-type_lectin-like/link_sf"/>
</dbReference>
<dbReference type="InterPro" id="IPR051663">
    <property type="entry name" value="CLec_Tetranectin-domain"/>
</dbReference>
<dbReference type="PANTHER" id="PTHR22799">
    <property type="entry name" value="TETRANECTIN-RELATED"/>
    <property type="match status" value="1"/>
</dbReference>
<dbReference type="GO" id="GO:0008083">
    <property type="term" value="F:growth factor activity"/>
    <property type="evidence" value="ECO:0007669"/>
    <property type="project" value="TreeGrafter"/>
</dbReference>
<feature type="signal peptide" evidence="5">
    <location>
        <begin position="1"/>
        <end position="18"/>
    </location>
</feature>
<sequence length="220" mass="25015">MATFRCVQLLVLAVTAAAQSTQVLQELSNTLLLNQLAISNVLAERDSGVRVMRQWLDELQSNITSECRRTRGQEELDSRRALECVRPFTVVHDRCIMVESKTTGNWGDMKKFCQQQGGKMVKVDTDNFMYHLVRFLHDNGLNVKNYWVGGSDEGSEGVFFWDDGTRVKMGTPFWGDGTGDQIQEPDGGATQNCIIMYKDDHYFFFDLPCHDSHGVICERM</sequence>
<name>A0AAW0WJU2_CHEQU</name>
<dbReference type="SUPFAM" id="SSF56436">
    <property type="entry name" value="C-type lectin-like"/>
    <property type="match status" value="1"/>
</dbReference>
<dbReference type="PANTHER" id="PTHR22799:SF1">
    <property type="entry name" value="C-TYPE LECTIN DOMAIN FAMILY 11 MEMBER A"/>
    <property type="match status" value="1"/>
</dbReference>
<evidence type="ECO:0000256" key="3">
    <source>
        <dbReference type="ARBA" id="ARBA00022729"/>
    </source>
</evidence>
<evidence type="ECO:0000256" key="1">
    <source>
        <dbReference type="ARBA" id="ARBA00004613"/>
    </source>
</evidence>
<dbReference type="EMBL" id="JARKIK010000075">
    <property type="protein sequence ID" value="KAK8727669.1"/>
    <property type="molecule type" value="Genomic_DNA"/>
</dbReference>
<reference evidence="7 8" key="1">
    <citation type="journal article" date="2024" name="BMC Genomics">
        <title>Genome assembly of redclaw crayfish (Cherax quadricarinatus) provides insights into its immune adaptation and hypoxia tolerance.</title>
        <authorList>
            <person name="Liu Z."/>
            <person name="Zheng J."/>
            <person name="Li H."/>
            <person name="Fang K."/>
            <person name="Wang S."/>
            <person name="He J."/>
            <person name="Zhou D."/>
            <person name="Weng S."/>
            <person name="Chi M."/>
            <person name="Gu Z."/>
            <person name="He J."/>
            <person name="Li F."/>
            <person name="Wang M."/>
        </authorList>
    </citation>
    <scope>NUCLEOTIDE SEQUENCE [LARGE SCALE GENOMIC DNA]</scope>
    <source>
        <strain evidence="7">ZL_2023a</strain>
    </source>
</reference>
<accession>A0AAW0WJU2</accession>
<evidence type="ECO:0000256" key="5">
    <source>
        <dbReference type="SAM" id="SignalP"/>
    </source>
</evidence>
<dbReference type="Gene3D" id="3.10.100.10">
    <property type="entry name" value="Mannose-Binding Protein A, subunit A"/>
    <property type="match status" value="1"/>
</dbReference>
<keyword evidence="2" id="KW-0964">Secreted</keyword>
<dbReference type="AlphaFoldDB" id="A0AAW0WJU2"/>
<organism evidence="7 8">
    <name type="scientific">Cherax quadricarinatus</name>
    <name type="common">Australian red claw crayfish</name>
    <dbReference type="NCBI Taxonomy" id="27406"/>
    <lineage>
        <taxon>Eukaryota</taxon>
        <taxon>Metazoa</taxon>
        <taxon>Ecdysozoa</taxon>
        <taxon>Arthropoda</taxon>
        <taxon>Crustacea</taxon>
        <taxon>Multicrustacea</taxon>
        <taxon>Malacostraca</taxon>
        <taxon>Eumalacostraca</taxon>
        <taxon>Eucarida</taxon>
        <taxon>Decapoda</taxon>
        <taxon>Pleocyemata</taxon>
        <taxon>Astacidea</taxon>
        <taxon>Parastacoidea</taxon>
        <taxon>Parastacidae</taxon>
        <taxon>Cherax</taxon>
    </lineage>
</organism>
<dbReference type="GO" id="GO:0030246">
    <property type="term" value="F:carbohydrate binding"/>
    <property type="evidence" value="ECO:0007669"/>
    <property type="project" value="UniProtKB-KW"/>
</dbReference>
<dbReference type="Pfam" id="PF00059">
    <property type="entry name" value="Lectin_C"/>
    <property type="match status" value="1"/>
</dbReference>
<dbReference type="InterPro" id="IPR001304">
    <property type="entry name" value="C-type_lectin-like"/>
</dbReference>
<dbReference type="EMBL" id="JARKIK010000075">
    <property type="protein sequence ID" value="KAK8727670.1"/>
    <property type="molecule type" value="Genomic_DNA"/>
</dbReference>
<dbReference type="GO" id="GO:0005615">
    <property type="term" value="C:extracellular space"/>
    <property type="evidence" value="ECO:0007669"/>
    <property type="project" value="TreeGrafter"/>
</dbReference>
<evidence type="ECO:0000256" key="2">
    <source>
        <dbReference type="ARBA" id="ARBA00022525"/>
    </source>
</evidence>
<evidence type="ECO:0000256" key="4">
    <source>
        <dbReference type="ARBA" id="ARBA00022734"/>
    </source>
</evidence>
<dbReference type="SMART" id="SM00034">
    <property type="entry name" value="CLECT"/>
    <property type="match status" value="1"/>
</dbReference>
<dbReference type="InterPro" id="IPR016187">
    <property type="entry name" value="CTDL_fold"/>
</dbReference>
<feature type="chain" id="PRO_5044717327" description="C-type lectin domain-containing protein" evidence="5">
    <location>
        <begin position="19"/>
        <end position="220"/>
    </location>
</feature>
<reference evidence="7" key="2">
    <citation type="submission" date="2024-01" db="EMBL/GenBank/DDBJ databases">
        <authorList>
            <person name="He J."/>
            <person name="Wang M."/>
            <person name="Zheng J."/>
            <person name="Liu Z."/>
        </authorList>
    </citation>
    <scope>NUCLEOTIDE SEQUENCE</scope>
    <source>
        <strain evidence="7">ZL_2023a</strain>
        <tissue evidence="7">Muscle</tissue>
    </source>
</reference>
<dbReference type="PROSITE" id="PS50041">
    <property type="entry name" value="C_TYPE_LECTIN_2"/>
    <property type="match status" value="1"/>
</dbReference>
<keyword evidence="4" id="KW-0430">Lectin</keyword>
<evidence type="ECO:0000313" key="8">
    <source>
        <dbReference type="Proteomes" id="UP001445076"/>
    </source>
</evidence>
<protein>
    <recommendedName>
        <fullName evidence="6">C-type lectin domain-containing protein</fullName>
    </recommendedName>
</protein>
<proteinExistence type="predicted"/>
<dbReference type="CDD" id="cd00037">
    <property type="entry name" value="CLECT"/>
    <property type="match status" value="1"/>
</dbReference>
<evidence type="ECO:0000313" key="7">
    <source>
        <dbReference type="EMBL" id="KAK8727669.1"/>
    </source>
</evidence>